<comment type="caution">
    <text evidence="2">The sequence shown here is derived from an EMBL/GenBank/DDBJ whole genome shotgun (WGS) entry which is preliminary data.</text>
</comment>
<organism evidence="2 3">
    <name type="scientific">Puccinia coronata f. sp. avenae</name>
    <dbReference type="NCBI Taxonomy" id="200324"/>
    <lineage>
        <taxon>Eukaryota</taxon>
        <taxon>Fungi</taxon>
        <taxon>Dikarya</taxon>
        <taxon>Basidiomycota</taxon>
        <taxon>Pucciniomycotina</taxon>
        <taxon>Pucciniomycetes</taxon>
        <taxon>Pucciniales</taxon>
        <taxon>Pucciniaceae</taxon>
        <taxon>Puccinia</taxon>
    </lineage>
</organism>
<protein>
    <submittedName>
        <fullName evidence="2">Uncharacterized protein</fullName>
    </submittedName>
</protein>
<evidence type="ECO:0000313" key="2">
    <source>
        <dbReference type="EMBL" id="PLW43188.1"/>
    </source>
</evidence>
<accession>A0A2N5UZJ7</accession>
<reference evidence="2 3" key="1">
    <citation type="submission" date="2017-11" db="EMBL/GenBank/DDBJ databases">
        <title>De novo assembly and phasing of dikaryotic genomes from two isolates of Puccinia coronata f. sp. avenae, the causal agent of oat crown rust.</title>
        <authorList>
            <person name="Miller M.E."/>
            <person name="Zhang Y."/>
            <person name="Omidvar V."/>
            <person name="Sperschneider J."/>
            <person name="Schwessinger B."/>
            <person name="Raley C."/>
            <person name="Palmer J.M."/>
            <person name="Garnica D."/>
            <person name="Upadhyaya N."/>
            <person name="Rathjen J."/>
            <person name="Taylor J.M."/>
            <person name="Park R.F."/>
            <person name="Dodds P.N."/>
            <person name="Hirsch C.D."/>
            <person name="Kianian S.F."/>
            <person name="Figueroa M."/>
        </authorList>
    </citation>
    <scope>NUCLEOTIDE SEQUENCE [LARGE SCALE GENOMIC DNA]</scope>
    <source>
        <strain evidence="2">12NC29</strain>
    </source>
</reference>
<name>A0A2N5UZJ7_9BASI</name>
<evidence type="ECO:0000256" key="1">
    <source>
        <dbReference type="SAM" id="MobiDB-lite"/>
    </source>
</evidence>
<evidence type="ECO:0000313" key="3">
    <source>
        <dbReference type="Proteomes" id="UP000235388"/>
    </source>
</evidence>
<feature type="region of interest" description="Disordered" evidence="1">
    <location>
        <begin position="78"/>
        <end position="101"/>
    </location>
</feature>
<feature type="compositionally biased region" description="Low complexity" evidence="1">
    <location>
        <begin position="12"/>
        <end position="24"/>
    </location>
</feature>
<dbReference type="AlphaFoldDB" id="A0A2N5UZJ7"/>
<sequence>MGFLSSHLAASVQQPQQQQHNVRVQEQEEQGLSQVYHVALFPGVYGRGAVSSGDQRADLAVGLGQDNPAVAEQHELCQGDPESDCTGGGGPNSTHTHPGACKQLALPGQRHQLGVPQHVQGEG</sequence>
<dbReference type="EMBL" id="PGCJ01000150">
    <property type="protein sequence ID" value="PLW43188.1"/>
    <property type="molecule type" value="Genomic_DNA"/>
</dbReference>
<keyword evidence="3" id="KW-1185">Reference proteome</keyword>
<feature type="region of interest" description="Disordered" evidence="1">
    <location>
        <begin position="1"/>
        <end position="28"/>
    </location>
</feature>
<gene>
    <name evidence="2" type="ORF">PCANC_07005</name>
</gene>
<proteinExistence type="predicted"/>
<dbReference type="Proteomes" id="UP000235388">
    <property type="component" value="Unassembled WGS sequence"/>
</dbReference>